<proteinExistence type="predicted"/>
<reference evidence="2 3" key="1">
    <citation type="submission" date="2023-04" db="EMBL/GenBank/DDBJ databases">
        <title>A long-awaited taxogenomic arrangement of the family Halomonadaceae.</title>
        <authorList>
            <person name="De La Haba R."/>
            <person name="Chuvochina M."/>
            <person name="Wittouck S."/>
            <person name="Arahal D.R."/>
            <person name="Sanchez-Porro C."/>
            <person name="Hugenholtz P."/>
            <person name="Ventosa A."/>
        </authorList>
    </citation>
    <scope>NUCLEOTIDE SEQUENCE [LARGE SCALE GENOMIC DNA]</scope>
    <source>
        <strain evidence="2 3">DSM 23530</strain>
    </source>
</reference>
<comment type="caution">
    <text evidence="2">The sequence shown here is derived from an EMBL/GenBank/DDBJ whole genome shotgun (WGS) entry which is preliminary data.</text>
</comment>
<evidence type="ECO:0000313" key="3">
    <source>
        <dbReference type="Proteomes" id="UP001264519"/>
    </source>
</evidence>
<accession>A0ABU1G2R6</accession>
<dbReference type="Pfam" id="PF04338">
    <property type="entry name" value="DUF481"/>
    <property type="match status" value="1"/>
</dbReference>
<feature type="signal peptide" evidence="1">
    <location>
        <begin position="1"/>
        <end position="24"/>
    </location>
</feature>
<keyword evidence="1" id="KW-0732">Signal</keyword>
<gene>
    <name evidence="2" type="ORF">QC818_10565</name>
</gene>
<dbReference type="RefSeq" id="WP_309652826.1">
    <property type="nucleotide sequence ID" value="NZ_JARWAK010000008.1"/>
</dbReference>
<feature type="chain" id="PRO_5046706828" evidence="1">
    <location>
        <begin position="25"/>
        <end position="250"/>
    </location>
</feature>
<protein>
    <submittedName>
        <fullName evidence="2">DUF481 domain-containing protein</fullName>
    </submittedName>
</protein>
<evidence type="ECO:0000256" key="1">
    <source>
        <dbReference type="SAM" id="SignalP"/>
    </source>
</evidence>
<name>A0ABU1G2R6_9GAMM</name>
<organism evidence="2 3">
    <name type="scientific">Halomonas koreensis</name>
    <dbReference type="NCBI Taxonomy" id="245385"/>
    <lineage>
        <taxon>Bacteria</taxon>
        <taxon>Pseudomonadati</taxon>
        <taxon>Pseudomonadota</taxon>
        <taxon>Gammaproteobacteria</taxon>
        <taxon>Oceanospirillales</taxon>
        <taxon>Halomonadaceae</taxon>
        <taxon>Halomonas</taxon>
    </lineage>
</organism>
<evidence type="ECO:0000313" key="2">
    <source>
        <dbReference type="EMBL" id="MDR5867232.1"/>
    </source>
</evidence>
<dbReference type="EMBL" id="JARWAK010000008">
    <property type="protein sequence ID" value="MDR5867232.1"/>
    <property type="molecule type" value="Genomic_DNA"/>
</dbReference>
<dbReference type="InterPro" id="IPR007433">
    <property type="entry name" value="DUF481"/>
</dbReference>
<dbReference type="Proteomes" id="UP001264519">
    <property type="component" value="Unassembled WGS sequence"/>
</dbReference>
<sequence>MRLEARLAACVLSGLLAPALQAQASPFYAPPAPEADAPAWGGEAELGFTRLAGNTDSRTLAAKGKLTWLTGDLTHSLGGQVRHVTQDDRTRTERYRLVARERYDIDGPHYAFGFARWDKDRFGGYDHQLAAIAGYGRRLLSGDDQELSLEAGPGYRHDAVIDEADRRLGVLYGALDYRRRLNEAATLGQELALEQTEANLTVRSQTSIRAPLGDHLALKLSHEIEYTSHPPAEATAKADRVTGVSLHYDW</sequence>
<keyword evidence="3" id="KW-1185">Reference proteome</keyword>